<protein>
    <submittedName>
        <fullName evidence="2">Uncharacterized protein</fullName>
    </submittedName>
</protein>
<evidence type="ECO:0000256" key="1">
    <source>
        <dbReference type="SAM" id="Phobius"/>
    </source>
</evidence>
<dbReference type="Proteomes" id="UP000006038">
    <property type="component" value="Chromosome 4"/>
</dbReference>
<evidence type="ECO:0000313" key="2">
    <source>
        <dbReference type="EnsemblPlants" id="OB04G28980.1"/>
    </source>
</evidence>
<reference evidence="2" key="1">
    <citation type="journal article" date="2013" name="Nat. Commun.">
        <title>Whole-genome sequencing of Oryza brachyantha reveals mechanisms underlying Oryza genome evolution.</title>
        <authorList>
            <person name="Chen J."/>
            <person name="Huang Q."/>
            <person name="Gao D."/>
            <person name="Wang J."/>
            <person name="Lang Y."/>
            <person name="Liu T."/>
            <person name="Li B."/>
            <person name="Bai Z."/>
            <person name="Luis Goicoechea J."/>
            <person name="Liang C."/>
            <person name="Chen C."/>
            <person name="Zhang W."/>
            <person name="Sun S."/>
            <person name="Liao Y."/>
            <person name="Zhang X."/>
            <person name="Yang L."/>
            <person name="Song C."/>
            <person name="Wang M."/>
            <person name="Shi J."/>
            <person name="Liu G."/>
            <person name="Liu J."/>
            <person name="Zhou H."/>
            <person name="Zhou W."/>
            <person name="Yu Q."/>
            <person name="An N."/>
            <person name="Chen Y."/>
            <person name="Cai Q."/>
            <person name="Wang B."/>
            <person name="Liu B."/>
            <person name="Min J."/>
            <person name="Huang Y."/>
            <person name="Wu H."/>
            <person name="Li Z."/>
            <person name="Zhang Y."/>
            <person name="Yin Y."/>
            <person name="Song W."/>
            <person name="Jiang J."/>
            <person name="Jackson S.A."/>
            <person name="Wing R.A."/>
            <person name="Wang J."/>
            <person name="Chen M."/>
        </authorList>
    </citation>
    <scope>NUCLEOTIDE SEQUENCE [LARGE SCALE GENOMIC DNA]</scope>
    <source>
        <strain evidence="2">cv. IRGC 101232</strain>
    </source>
</reference>
<feature type="transmembrane region" description="Helical" evidence="1">
    <location>
        <begin position="20"/>
        <end position="42"/>
    </location>
</feature>
<keyword evidence="1" id="KW-0812">Transmembrane</keyword>
<accession>J3M0H3</accession>
<name>J3M0H3_ORYBR</name>
<dbReference type="AlphaFoldDB" id="J3M0H3"/>
<proteinExistence type="predicted"/>
<organism evidence="2">
    <name type="scientific">Oryza brachyantha</name>
    <name type="common">malo sina</name>
    <dbReference type="NCBI Taxonomy" id="4533"/>
    <lineage>
        <taxon>Eukaryota</taxon>
        <taxon>Viridiplantae</taxon>
        <taxon>Streptophyta</taxon>
        <taxon>Embryophyta</taxon>
        <taxon>Tracheophyta</taxon>
        <taxon>Spermatophyta</taxon>
        <taxon>Magnoliopsida</taxon>
        <taxon>Liliopsida</taxon>
        <taxon>Poales</taxon>
        <taxon>Poaceae</taxon>
        <taxon>BOP clade</taxon>
        <taxon>Oryzoideae</taxon>
        <taxon>Oryzeae</taxon>
        <taxon>Oryzinae</taxon>
        <taxon>Oryza</taxon>
    </lineage>
</organism>
<sequence length="51" mass="5962">MELLDNTKFFLLASLGETKLIIIRTISQLTLKVLSITFRIYYRRNNIGCVK</sequence>
<evidence type="ECO:0000313" key="3">
    <source>
        <dbReference type="Proteomes" id="UP000006038"/>
    </source>
</evidence>
<reference evidence="2" key="2">
    <citation type="submission" date="2013-04" db="UniProtKB">
        <authorList>
            <consortium name="EnsemblPlants"/>
        </authorList>
    </citation>
    <scope>IDENTIFICATION</scope>
</reference>
<keyword evidence="3" id="KW-1185">Reference proteome</keyword>
<dbReference type="HOGENOM" id="CLU_3109610_0_0_1"/>
<dbReference type="Gramene" id="OB04G28980.1">
    <property type="protein sequence ID" value="OB04G28980.1"/>
    <property type="gene ID" value="OB04G28980"/>
</dbReference>
<keyword evidence="1" id="KW-1133">Transmembrane helix</keyword>
<keyword evidence="1" id="KW-0472">Membrane</keyword>
<dbReference type="EnsemblPlants" id="OB04G28980.1">
    <property type="protein sequence ID" value="OB04G28980.1"/>
    <property type="gene ID" value="OB04G28980"/>
</dbReference>